<comment type="caution">
    <text evidence="5">The sequence shown here is derived from an EMBL/GenBank/DDBJ whole genome shotgun (WGS) entry which is preliminary data.</text>
</comment>
<dbReference type="InterPro" id="IPR036138">
    <property type="entry name" value="PBP_dimer_sf"/>
</dbReference>
<reference evidence="6" key="1">
    <citation type="submission" date="2017-08" db="EMBL/GenBank/DDBJ databases">
        <title>A dynamic microbial community with high functional redundancy inhabits the cold, oxic subseafloor aquifer.</title>
        <authorList>
            <person name="Tully B.J."/>
            <person name="Wheat C.G."/>
            <person name="Glazer B.T."/>
            <person name="Huber J.A."/>
        </authorList>
    </citation>
    <scope>NUCLEOTIDE SEQUENCE [LARGE SCALE GENOMIC DNA]</scope>
</reference>
<dbReference type="EMBL" id="NVUK01000013">
    <property type="protein sequence ID" value="PCI77788.1"/>
    <property type="molecule type" value="Genomic_DNA"/>
</dbReference>
<dbReference type="Gene3D" id="3.90.1310.10">
    <property type="entry name" value="Penicillin-binding protein 2a (Domain 2)"/>
    <property type="match status" value="1"/>
</dbReference>
<dbReference type="Proteomes" id="UP000218775">
    <property type="component" value="Unassembled WGS sequence"/>
</dbReference>
<dbReference type="SUPFAM" id="SSF56601">
    <property type="entry name" value="beta-lactamase/transpeptidase-like"/>
    <property type="match status" value="1"/>
</dbReference>
<evidence type="ECO:0000313" key="6">
    <source>
        <dbReference type="Proteomes" id="UP000218775"/>
    </source>
</evidence>
<evidence type="ECO:0000256" key="3">
    <source>
        <dbReference type="SAM" id="Phobius"/>
    </source>
</evidence>
<dbReference type="AlphaFoldDB" id="A0A2A4X578"/>
<comment type="subcellular location">
    <subcellularLocation>
        <location evidence="1">Membrane</location>
    </subcellularLocation>
</comment>
<evidence type="ECO:0000313" key="5">
    <source>
        <dbReference type="EMBL" id="PCI77788.1"/>
    </source>
</evidence>
<evidence type="ECO:0000256" key="2">
    <source>
        <dbReference type="ARBA" id="ARBA00023136"/>
    </source>
</evidence>
<evidence type="ECO:0000259" key="4">
    <source>
        <dbReference type="Pfam" id="PF00905"/>
    </source>
</evidence>
<dbReference type="Pfam" id="PF00905">
    <property type="entry name" value="Transpeptidase"/>
    <property type="match status" value="1"/>
</dbReference>
<proteinExistence type="predicted"/>
<evidence type="ECO:0000256" key="1">
    <source>
        <dbReference type="ARBA" id="ARBA00004370"/>
    </source>
</evidence>
<dbReference type="Gene3D" id="3.40.710.10">
    <property type="entry name" value="DD-peptidase/beta-lactamase superfamily"/>
    <property type="match status" value="1"/>
</dbReference>
<feature type="transmembrane region" description="Helical" evidence="3">
    <location>
        <begin position="14"/>
        <end position="35"/>
    </location>
</feature>
<dbReference type="SUPFAM" id="SSF56519">
    <property type="entry name" value="Penicillin binding protein dimerisation domain"/>
    <property type="match status" value="1"/>
</dbReference>
<organism evidence="5 6">
    <name type="scientific">Aerophobetes bacterium</name>
    <dbReference type="NCBI Taxonomy" id="2030807"/>
    <lineage>
        <taxon>Bacteria</taxon>
        <taxon>Candidatus Aerophobota</taxon>
    </lineage>
</organism>
<sequence>METVNVHRQFHSRLAVIVAALLALFCFLVFQFFYVQIVEGKKWKKVALSQHQRSVKIPFKRGKIVGSVCSAYIQSEESRHPVFAFDILSYHLFMDTTRVPLSTHKEISSQLAMFFPGDSLAPFFMVNLAKQSRGRLLKKWVSEEKKRQVLHWWSNFRRLHKLPSNALFFNKDYRRTYPFGSLLGTVLSSVREDRDPKTKKHFPVGGLELHYDKVLQGSPGEKRQLKSLNNPLLVTEVLAHSKDGHDVVLHIDPYIQAICEDEIRKTCLQTGSKKATCIMMDPNSGAIVALAQYPFFDPTQYKSYFNKDKANLTRIEALSDPFEPGSTFKPITMAITLLANEELKQQGKSVLFNPLEMVKIGDGVFRGRKNRPIKDIGRHSFLNMYHAIEKSSNIYMAQIIEPMIEKLGKSWYKDQIEKFGFGSKTGVDFPSESKGFVPSLHGFYKGGAKHWSLSTPYSLGFGYNISVTAIQMLKAWSMLINGGFDVTPHIGSYIQKGMKKKSLEPSKKQEPVLPRHVCDKIKKALFFVCQSPRGTGRRAKLAGYSMGGKTSTTEKIINGAYAKSHNIATIMGFYPYENPKFLVFLSFDDPSSTYLEGIGSFRLGGRCSAPAFKKIFKRVADYVGLEPDDPGTLSTQDKRYRPMDPMLTDELRELNRLYKQWNY</sequence>
<feature type="domain" description="Penicillin-binding protein transpeptidase" evidence="4">
    <location>
        <begin position="276"/>
        <end position="615"/>
    </location>
</feature>
<dbReference type="PANTHER" id="PTHR30627:SF1">
    <property type="entry name" value="PEPTIDOGLYCAN D,D-TRANSPEPTIDASE FTSI"/>
    <property type="match status" value="1"/>
</dbReference>
<dbReference type="PANTHER" id="PTHR30627">
    <property type="entry name" value="PEPTIDOGLYCAN D,D-TRANSPEPTIDASE"/>
    <property type="match status" value="1"/>
</dbReference>
<keyword evidence="3" id="KW-1133">Transmembrane helix</keyword>
<name>A0A2A4X578_UNCAE</name>
<protein>
    <submittedName>
        <fullName evidence="5">Penicillin-binding protein</fullName>
    </submittedName>
</protein>
<dbReference type="GO" id="GO:0005886">
    <property type="term" value="C:plasma membrane"/>
    <property type="evidence" value="ECO:0007669"/>
    <property type="project" value="TreeGrafter"/>
</dbReference>
<keyword evidence="3" id="KW-0812">Transmembrane</keyword>
<dbReference type="InterPro" id="IPR012338">
    <property type="entry name" value="Beta-lactam/transpept-like"/>
</dbReference>
<dbReference type="GO" id="GO:0008658">
    <property type="term" value="F:penicillin binding"/>
    <property type="evidence" value="ECO:0007669"/>
    <property type="project" value="InterPro"/>
</dbReference>
<gene>
    <name evidence="5" type="ORF">COB21_02645</name>
</gene>
<dbReference type="GO" id="GO:0071555">
    <property type="term" value="P:cell wall organization"/>
    <property type="evidence" value="ECO:0007669"/>
    <property type="project" value="TreeGrafter"/>
</dbReference>
<accession>A0A2A4X578</accession>
<dbReference type="InterPro" id="IPR050515">
    <property type="entry name" value="Beta-lactam/transpept"/>
</dbReference>
<dbReference type="InterPro" id="IPR001460">
    <property type="entry name" value="PCN-bd_Tpept"/>
</dbReference>
<dbReference type="Gene3D" id="3.30.450.330">
    <property type="match status" value="1"/>
</dbReference>
<keyword evidence="2 3" id="KW-0472">Membrane</keyword>